<evidence type="ECO:0000313" key="2">
    <source>
        <dbReference type="Proteomes" id="UP001062846"/>
    </source>
</evidence>
<dbReference type="Proteomes" id="UP001062846">
    <property type="component" value="Chromosome 10"/>
</dbReference>
<evidence type="ECO:0000313" key="1">
    <source>
        <dbReference type="EMBL" id="KAI8536256.1"/>
    </source>
</evidence>
<name>A0ACC0M6R7_RHOML</name>
<protein>
    <submittedName>
        <fullName evidence="1">Uncharacterized protein</fullName>
    </submittedName>
</protein>
<reference evidence="1" key="1">
    <citation type="submission" date="2022-02" db="EMBL/GenBank/DDBJ databases">
        <title>Plant Genome Project.</title>
        <authorList>
            <person name="Zhang R.-G."/>
        </authorList>
    </citation>
    <scope>NUCLEOTIDE SEQUENCE</scope>
    <source>
        <strain evidence="1">AT1</strain>
    </source>
</reference>
<comment type="caution">
    <text evidence="1">The sequence shown here is derived from an EMBL/GenBank/DDBJ whole genome shotgun (WGS) entry which is preliminary data.</text>
</comment>
<dbReference type="EMBL" id="CM046397">
    <property type="protein sequence ID" value="KAI8536256.1"/>
    <property type="molecule type" value="Genomic_DNA"/>
</dbReference>
<proteinExistence type="predicted"/>
<organism evidence="1 2">
    <name type="scientific">Rhododendron molle</name>
    <name type="common">Chinese azalea</name>
    <name type="synonym">Azalea mollis</name>
    <dbReference type="NCBI Taxonomy" id="49168"/>
    <lineage>
        <taxon>Eukaryota</taxon>
        <taxon>Viridiplantae</taxon>
        <taxon>Streptophyta</taxon>
        <taxon>Embryophyta</taxon>
        <taxon>Tracheophyta</taxon>
        <taxon>Spermatophyta</taxon>
        <taxon>Magnoliopsida</taxon>
        <taxon>eudicotyledons</taxon>
        <taxon>Gunneridae</taxon>
        <taxon>Pentapetalae</taxon>
        <taxon>asterids</taxon>
        <taxon>Ericales</taxon>
        <taxon>Ericaceae</taxon>
        <taxon>Ericoideae</taxon>
        <taxon>Rhodoreae</taxon>
        <taxon>Rhododendron</taxon>
    </lineage>
</organism>
<keyword evidence="2" id="KW-1185">Reference proteome</keyword>
<sequence length="60" mass="6684">MCNKGSRVLIMLDTMGLVPKPPHRCLIPVADDLDKIVIPKRRTPSEVVEQLTYHGGCGRK</sequence>
<gene>
    <name evidence="1" type="ORF">RHMOL_Rhmol10G0242500</name>
</gene>
<accession>A0ACC0M6R7</accession>